<dbReference type="RefSeq" id="WP_053391420.1">
    <property type="nucleotide sequence ID" value="NZ_CP010899.1"/>
</dbReference>
<keyword evidence="2" id="KW-1185">Reference proteome</keyword>
<proteinExistence type="predicted"/>
<evidence type="ECO:0000313" key="1">
    <source>
        <dbReference type="EMBL" id="ALA98386.1"/>
    </source>
</evidence>
<sequence>MKKVSKEISDQIMEYVINSDFDNLRNITNKLYIKGNFPNETKEMIHNIIDTFEKKSKKENEPIVIPVKKINDENSIFSVSPKKKMKEIKLITVLSTEKK</sequence>
<gene>
    <name evidence="1" type="ORF">SKUN_001528</name>
</gene>
<name>A0A0K2JJH5_SPIKU</name>
<reference evidence="1 2" key="1">
    <citation type="journal article" date="2015" name="Genome Announc.">
        <title>Complete Genome Sequence of Spiroplasma kunkelii Strain CR2-3x, Causal Agent of Corn Stunt Disease in Zea mays L.</title>
        <authorList>
            <person name="Davis R.E."/>
            <person name="Shao J."/>
            <person name="Dally E.L."/>
            <person name="Zhao Y."/>
            <person name="Gasparich G.E."/>
            <person name="Gaynor B.J."/>
            <person name="Athey J.C."/>
            <person name="Harrison N.A."/>
            <person name="Donofrio N."/>
        </authorList>
    </citation>
    <scope>NUCLEOTIDE SEQUENCE [LARGE SCALE GENOMIC DNA]</scope>
    <source>
        <strain evidence="1 2">CR2-3x</strain>
    </source>
</reference>
<dbReference type="PATRIC" id="fig|273035.7.peg.1883"/>
<protein>
    <submittedName>
        <fullName evidence="1">Uncharacterized protein</fullName>
    </submittedName>
</protein>
<organism evidence="1 2">
    <name type="scientific">Spiroplasma kunkelii CR2-3x</name>
    <dbReference type="NCBI Taxonomy" id="273035"/>
    <lineage>
        <taxon>Bacteria</taxon>
        <taxon>Bacillati</taxon>
        <taxon>Mycoplasmatota</taxon>
        <taxon>Mollicutes</taxon>
        <taxon>Entomoplasmatales</taxon>
        <taxon>Spiroplasmataceae</taxon>
        <taxon>Spiroplasma</taxon>
    </lineage>
</organism>
<dbReference type="STRING" id="273035.SKUN_001528"/>
<dbReference type="KEGG" id="skn:SKUN_001528"/>
<accession>A0A0K2JJH5</accession>
<dbReference type="Proteomes" id="UP000062963">
    <property type="component" value="Chromosome"/>
</dbReference>
<evidence type="ECO:0000313" key="2">
    <source>
        <dbReference type="Proteomes" id="UP000062963"/>
    </source>
</evidence>
<dbReference type="EMBL" id="CP010899">
    <property type="protein sequence ID" value="ALA98386.1"/>
    <property type="molecule type" value="Genomic_DNA"/>
</dbReference>
<dbReference type="AlphaFoldDB" id="A0A0K2JJH5"/>